<dbReference type="InParanoid" id="D7FHB3"/>
<dbReference type="EMBL" id="FN649734">
    <property type="protein sequence ID" value="CBJ28480.1"/>
    <property type="molecule type" value="Genomic_DNA"/>
</dbReference>
<keyword evidence="1" id="KW-0472">Membrane</keyword>
<dbReference type="AlphaFoldDB" id="D7FHB3"/>
<gene>
    <name evidence="2" type="ORF">Esi_0107_0013</name>
</gene>
<feature type="transmembrane region" description="Helical" evidence="1">
    <location>
        <begin position="49"/>
        <end position="69"/>
    </location>
</feature>
<evidence type="ECO:0000256" key="1">
    <source>
        <dbReference type="SAM" id="Phobius"/>
    </source>
</evidence>
<dbReference type="OrthoDB" id="10417356at2759"/>
<dbReference type="EMBL" id="FN647757">
    <property type="protein sequence ID" value="CBJ28480.1"/>
    <property type="molecule type" value="Genomic_DNA"/>
</dbReference>
<name>D7FHB3_ECTSI</name>
<accession>D7FHB3</accession>
<feature type="transmembrane region" description="Helical" evidence="1">
    <location>
        <begin position="13"/>
        <end position="29"/>
    </location>
</feature>
<dbReference type="Proteomes" id="UP000002630">
    <property type="component" value="Linkage Group LG09"/>
</dbReference>
<keyword evidence="1" id="KW-0812">Transmembrane</keyword>
<proteinExistence type="predicted"/>
<evidence type="ECO:0000313" key="3">
    <source>
        <dbReference type="Proteomes" id="UP000002630"/>
    </source>
</evidence>
<sequence length="223" mass="24964">MSVDGECGENGEWWVYLVYLTTLAPWGIMQVHDPIDEARRSIYDVRNRLLMGSFLTLGSAIVGFTYVGWAAKVGNNTESATMLVGVALNTWHWVRVSRGWYSYVLLTSMRDVWEKFFDNMTAVGRFEIVVGRVPRMEDVAVIENGGPSTPVEGGAPAIEHRGWHPSLEEMEVNDSVIDNDSQGGDRALFGGNYTLVRGVILWRMVWLQGVERPSPSPARSLVR</sequence>
<keyword evidence="1" id="KW-1133">Transmembrane helix</keyword>
<evidence type="ECO:0000313" key="2">
    <source>
        <dbReference type="EMBL" id="CBJ28480.1"/>
    </source>
</evidence>
<protein>
    <submittedName>
        <fullName evidence="2">Uncharacterized protein</fullName>
    </submittedName>
</protein>
<keyword evidence="3" id="KW-1185">Reference proteome</keyword>
<reference evidence="2 3" key="1">
    <citation type="journal article" date="2010" name="Nature">
        <title>The Ectocarpus genome and the independent evolution of multicellularity in brown algae.</title>
        <authorList>
            <person name="Cock J.M."/>
            <person name="Sterck L."/>
            <person name="Rouze P."/>
            <person name="Scornet D."/>
            <person name="Allen A.E."/>
            <person name="Amoutzias G."/>
            <person name="Anthouard V."/>
            <person name="Artiguenave F."/>
            <person name="Aury J.M."/>
            <person name="Badger J.H."/>
            <person name="Beszteri B."/>
            <person name="Billiau K."/>
            <person name="Bonnet E."/>
            <person name="Bothwell J.H."/>
            <person name="Bowler C."/>
            <person name="Boyen C."/>
            <person name="Brownlee C."/>
            <person name="Carrano C.J."/>
            <person name="Charrier B."/>
            <person name="Cho G.Y."/>
            <person name="Coelho S.M."/>
            <person name="Collen J."/>
            <person name="Corre E."/>
            <person name="Da Silva C."/>
            <person name="Delage L."/>
            <person name="Delaroque N."/>
            <person name="Dittami S.M."/>
            <person name="Doulbeau S."/>
            <person name="Elias M."/>
            <person name="Farnham G."/>
            <person name="Gachon C.M."/>
            <person name="Gschloessl B."/>
            <person name="Heesch S."/>
            <person name="Jabbari K."/>
            <person name="Jubin C."/>
            <person name="Kawai H."/>
            <person name="Kimura K."/>
            <person name="Kloareg B."/>
            <person name="Kupper F.C."/>
            <person name="Lang D."/>
            <person name="Le Bail A."/>
            <person name="Leblanc C."/>
            <person name="Lerouge P."/>
            <person name="Lohr M."/>
            <person name="Lopez P.J."/>
            <person name="Martens C."/>
            <person name="Maumus F."/>
            <person name="Michel G."/>
            <person name="Miranda-Saavedra D."/>
            <person name="Morales J."/>
            <person name="Moreau H."/>
            <person name="Motomura T."/>
            <person name="Nagasato C."/>
            <person name="Napoli C.A."/>
            <person name="Nelson D.R."/>
            <person name="Nyvall-Collen P."/>
            <person name="Peters A.F."/>
            <person name="Pommier C."/>
            <person name="Potin P."/>
            <person name="Poulain J."/>
            <person name="Quesneville H."/>
            <person name="Read B."/>
            <person name="Rensing S.A."/>
            <person name="Ritter A."/>
            <person name="Rousvoal S."/>
            <person name="Samanta M."/>
            <person name="Samson G."/>
            <person name="Schroeder D.C."/>
            <person name="Segurens B."/>
            <person name="Strittmatter M."/>
            <person name="Tonon T."/>
            <person name="Tregear J.W."/>
            <person name="Valentin K."/>
            <person name="von Dassow P."/>
            <person name="Yamagishi T."/>
            <person name="Van de Peer Y."/>
            <person name="Wincker P."/>
        </authorList>
    </citation>
    <scope>NUCLEOTIDE SEQUENCE [LARGE SCALE GENOMIC DNA]</scope>
    <source>
        <strain evidence="3">Ec32 / CCAP1310/4</strain>
    </source>
</reference>
<organism evidence="2 3">
    <name type="scientific">Ectocarpus siliculosus</name>
    <name type="common">Brown alga</name>
    <name type="synonym">Conferva siliculosa</name>
    <dbReference type="NCBI Taxonomy" id="2880"/>
    <lineage>
        <taxon>Eukaryota</taxon>
        <taxon>Sar</taxon>
        <taxon>Stramenopiles</taxon>
        <taxon>Ochrophyta</taxon>
        <taxon>PX clade</taxon>
        <taxon>Phaeophyceae</taxon>
        <taxon>Ectocarpales</taxon>
        <taxon>Ectocarpaceae</taxon>
        <taxon>Ectocarpus</taxon>
    </lineage>
</organism>